<organism evidence="9 10">
    <name type="scientific">Roseiterribacter gracilis</name>
    <dbReference type="NCBI Taxonomy" id="2812848"/>
    <lineage>
        <taxon>Bacteria</taxon>
        <taxon>Pseudomonadati</taxon>
        <taxon>Pseudomonadota</taxon>
        <taxon>Alphaproteobacteria</taxon>
        <taxon>Rhodospirillales</taxon>
        <taxon>Roseiterribacteraceae</taxon>
        <taxon>Roseiterribacter</taxon>
    </lineage>
</organism>
<evidence type="ECO:0000256" key="6">
    <source>
        <dbReference type="ARBA" id="ARBA00022898"/>
    </source>
</evidence>
<dbReference type="InterPro" id="IPR015424">
    <property type="entry name" value="PyrdxlP-dep_Trfase"/>
</dbReference>
<dbReference type="GO" id="GO:0030170">
    <property type="term" value="F:pyridoxal phosphate binding"/>
    <property type="evidence" value="ECO:0007669"/>
    <property type="project" value="InterPro"/>
</dbReference>
<dbReference type="Gene3D" id="3.40.640.10">
    <property type="entry name" value="Type I PLP-dependent aspartate aminotransferase-like (Major domain)"/>
    <property type="match status" value="1"/>
</dbReference>
<evidence type="ECO:0000256" key="1">
    <source>
        <dbReference type="ARBA" id="ARBA00001933"/>
    </source>
</evidence>
<dbReference type="RefSeq" id="WP_420244264.1">
    <property type="nucleotide sequence ID" value="NZ_BOPV01000001.1"/>
</dbReference>
<dbReference type="Pfam" id="PF00155">
    <property type="entry name" value="Aminotran_1_2"/>
    <property type="match status" value="1"/>
</dbReference>
<evidence type="ECO:0000313" key="9">
    <source>
        <dbReference type="EMBL" id="GIL40982.1"/>
    </source>
</evidence>
<evidence type="ECO:0000256" key="3">
    <source>
        <dbReference type="ARBA" id="ARBA00012753"/>
    </source>
</evidence>
<gene>
    <name evidence="9" type="ORF">TMPK1_32190</name>
</gene>
<evidence type="ECO:0000256" key="2">
    <source>
        <dbReference type="ARBA" id="ARBA00007441"/>
    </source>
</evidence>
<dbReference type="PANTHER" id="PTHR46383">
    <property type="entry name" value="ASPARTATE AMINOTRANSFERASE"/>
    <property type="match status" value="1"/>
</dbReference>
<dbReference type="EMBL" id="BOPV01000001">
    <property type="protein sequence ID" value="GIL40982.1"/>
    <property type="molecule type" value="Genomic_DNA"/>
</dbReference>
<reference evidence="9" key="1">
    <citation type="submission" date="2021-02" db="EMBL/GenBank/DDBJ databases">
        <title>Genome sequence of Rhodospirillales sp. strain TMPK1 isolated from soil.</title>
        <authorList>
            <person name="Nakai R."/>
            <person name="Kusada H."/>
            <person name="Tamaki H."/>
        </authorList>
    </citation>
    <scope>NUCLEOTIDE SEQUENCE</scope>
    <source>
        <strain evidence="9">TMPK1</strain>
    </source>
</reference>
<comment type="caution">
    <text evidence="9">The sequence shown here is derived from an EMBL/GenBank/DDBJ whole genome shotgun (WGS) entry which is preliminary data.</text>
</comment>
<dbReference type="SUPFAM" id="SSF53383">
    <property type="entry name" value="PLP-dependent transferases"/>
    <property type="match status" value="1"/>
</dbReference>
<dbReference type="InterPro" id="IPR004839">
    <property type="entry name" value="Aminotransferase_I/II_large"/>
</dbReference>
<dbReference type="InterPro" id="IPR050596">
    <property type="entry name" value="AspAT/PAT-like"/>
</dbReference>
<dbReference type="GO" id="GO:0004069">
    <property type="term" value="F:L-aspartate:2-oxoglutarate aminotransferase activity"/>
    <property type="evidence" value="ECO:0007669"/>
    <property type="project" value="UniProtKB-EC"/>
</dbReference>
<comment type="catalytic activity">
    <reaction evidence="7">
        <text>L-aspartate + 2-oxoglutarate = oxaloacetate + L-glutamate</text>
        <dbReference type="Rhea" id="RHEA:21824"/>
        <dbReference type="ChEBI" id="CHEBI:16452"/>
        <dbReference type="ChEBI" id="CHEBI:16810"/>
        <dbReference type="ChEBI" id="CHEBI:29985"/>
        <dbReference type="ChEBI" id="CHEBI:29991"/>
        <dbReference type="EC" id="2.6.1.1"/>
    </reaction>
</comment>
<sequence>MKISARAGVAPFLAMDVLARANARAAAGDQVLHLEVGQPSTGAPSKVIAAAQAALASDKLGYTEALGTKMLRARIAQHYREQYSVELDPKRVVVTTGSSGGFVLGFLAMFDPGDRIAMAAPAYPAYRNLLMALGLEAVELQARAEDRWQMTPALLETLERPVQGLLLASPANPTGAVLTKSELAALADWARNNRVRLLSDEIYHGIEFGPRATSALEVDDGAIVFNGFSKYFCMTGWRLGWMVVPPDLERPVERLAQNLHIAAPTLAQQGAVVAFDCRDELDANVRRYAASRNVLTETLTRAGVTGLVPPDGAFYFYADLGFATNDSIDWCARLLDATGVAATPGMDFDPARGNHTIRLAFPGSTEEVTEAAKRIENFLQRN</sequence>
<evidence type="ECO:0000313" key="10">
    <source>
        <dbReference type="Proteomes" id="UP000681075"/>
    </source>
</evidence>
<evidence type="ECO:0000259" key="8">
    <source>
        <dbReference type="Pfam" id="PF00155"/>
    </source>
</evidence>
<evidence type="ECO:0000256" key="7">
    <source>
        <dbReference type="ARBA" id="ARBA00049185"/>
    </source>
</evidence>
<feature type="domain" description="Aminotransferase class I/classII large" evidence="8">
    <location>
        <begin position="30"/>
        <end position="375"/>
    </location>
</feature>
<keyword evidence="6" id="KW-0663">Pyridoxal phosphate</keyword>
<accession>A0A8S8XG86</accession>
<dbReference type="Proteomes" id="UP000681075">
    <property type="component" value="Unassembled WGS sequence"/>
</dbReference>
<proteinExistence type="inferred from homology"/>
<evidence type="ECO:0000256" key="5">
    <source>
        <dbReference type="ARBA" id="ARBA00022679"/>
    </source>
</evidence>
<evidence type="ECO:0000256" key="4">
    <source>
        <dbReference type="ARBA" id="ARBA00022576"/>
    </source>
</evidence>
<dbReference type="AlphaFoldDB" id="A0A8S8XG86"/>
<dbReference type="GO" id="GO:0006520">
    <property type="term" value="P:amino acid metabolic process"/>
    <property type="evidence" value="ECO:0007669"/>
    <property type="project" value="InterPro"/>
</dbReference>
<keyword evidence="5" id="KW-0808">Transferase</keyword>
<dbReference type="CDD" id="cd00609">
    <property type="entry name" value="AAT_like"/>
    <property type="match status" value="1"/>
</dbReference>
<dbReference type="PANTHER" id="PTHR46383:SF2">
    <property type="entry name" value="AMINOTRANSFERASE"/>
    <property type="match status" value="1"/>
</dbReference>
<protein>
    <recommendedName>
        <fullName evidence="3">aspartate transaminase</fullName>
        <ecNumber evidence="3">2.6.1.1</ecNumber>
    </recommendedName>
</protein>
<name>A0A8S8XG86_9PROT</name>
<dbReference type="EC" id="2.6.1.1" evidence="3"/>
<comment type="similarity">
    <text evidence="2">Belongs to the class-I pyridoxal-phosphate-dependent aminotransferase family.</text>
</comment>
<keyword evidence="4 9" id="KW-0032">Aminotransferase</keyword>
<keyword evidence="10" id="KW-1185">Reference proteome</keyword>
<dbReference type="InterPro" id="IPR015421">
    <property type="entry name" value="PyrdxlP-dep_Trfase_major"/>
</dbReference>
<comment type="cofactor">
    <cofactor evidence="1">
        <name>pyridoxal 5'-phosphate</name>
        <dbReference type="ChEBI" id="CHEBI:597326"/>
    </cofactor>
</comment>